<dbReference type="GO" id="GO:0003848">
    <property type="term" value="F:2-amino-4-hydroxy-6-hydroxymethyldihydropteridine diphosphokinase activity"/>
    <property type="evidence" value="ECO:0007669"/>
    <property type="project" value="UniProtKB-EC"/>
</dbReference>
<accession>A0ABW8YK18</accession>
<dbReference type="EC" id="2.7.6.3" evidence="3"/>
<dbReference type="InterPro" id="IPR035907">
    <property type="entry name" value="Hppk_sf"/>
</dbReference>
<dbReference type="PANTHER" id="PTHR43071:SF1">
    <property type="entry name" value="2-AMINO-4-HYDROXY-6-HYDROXYMETHYLDIHYDROPTERIDINE PYROPHOSPHOKINASE"/>
    <property type="match status" value="1"/>
</dbReference>
<keyword evidence="9" id="KW-0289">Folate biosynthesis</keyword>
<evidence type="ECO:0000256" key="8">
    <source>
        <dbReference type="ARBA" id="ARBA00022840"/>
    </source>
</evidence>
<evidence type="ECO:0000256" key="1">
    <source>
        <dbReference type="ARBA" id="ARBA00005051"/>
    </source>
</evidence>
<dbReference type="Gene3D" id="3.30.70.560">
    <property type="entry name" value="7,8-Dihydro-6-hydroxymethylpterin-pyrophosphokinase HPPK"/>
    <property type="match status" value="1"/>
</dbReference>
<evidence type="ECO:0000256" key="4">
    <source>
        <dbReference type="ARBA" id="ARBA00016218"/>
    </source>
</evidence>
<organism evidence="14 15">
    <name type="scientific">Sphingomonas plantiphila</name>
    <dbReference type="NCBI Taxonomy" id="3163295"/>
    <lineage>
        <taxon>Bacteria</taxon>
        <taxon>Pseudomonadati</taxon>
        <taxon>Pseudomonadota</taxon>
        <taxon>Alphaproteobacteria</taxon>
        <taxon>Sphingomonadales</taxon>
        <taxon>Sphingomonadaceae</taxon>
        <taxon>Sphingomonas</taxon>
    </lineage>
</organism>
<dbReference type="PANTHER" id="PTHR43071">
    <property type="entry name" value="2-AMINO-4-HYDROXY-6-HYDROXYMETHYLDIHYDROPTERIDINE PYROPHOSPHOKINASE"/>
    <property type="match status" value="1"/>
</dbReference>
<comment type="pathway">
    <text evidence="1">Cofactor biosynthesis; tetrahydrofolate biosynthesis; 2-amino-4-hydroxy-6-hydroxymethyl-7,8-dihydropteridine diphosphate from 7,8-dihydroneopterin triphosphate: step 4/4.</text>
</comment>
<evidence type="ECO:0000256" key="9">
    <source>
        <dbReference type="ARBA" id="ARBA00022909"/>
    </source>
</evidence>
<evidence type="ECO:0000256" key="11">
    <source>
        <dbReference type="ARBA" id="ARBA00029766"/>
    </source>
</evidence>
<keyword evidence="5 14" id="KW-0808">Transferase</keyword>
<evidence type="ECO:0000256" key="5">
    <source>
        <dbReference type="ARBA" id="ARBA00022679"/>
    </source>
</evidence>
<keyword evidence="8" id="KW-0067">ATP-binding</keyword>
<evidence type="ECO:0000259" key="13">
    <source>
        <dbReference type="Pfam" id="PF01288"/>
    </source>
</evidence>
<protein>
    <recommendedName>
        <fullName evidence="4">2-amino-4-hydroxy-6-hydroxymethyldihydropteridine pyrophosphokinase</fullName>
        <ecNumber evidence="3">2.7.6.3</ecNumber>
    </recommendedName>
    <alternativeName>
        <fullName evidence="11">6-hydroxymethyl-7,8-dihydropterin pyrophosphokinase</fullName>
    </alternativeName>
    <alternativeName>
        <fullName evidence="12">7,8-dihydro-6-hydroxymethylpterin-pyrophosphokinase</fullName>
    </alternativeName>
</protein>
<proteinExistence type="inferred from homology"/>
<keyword evidence="6" id="KW-0547">Nucleotide-binding</keyword>
<keyword evidence="15" id="KW-1185">Reference proteome</keyword>
<evidence type="ECO:0000256" key="10">
    <source>
        <dbReference type="ARBA" id="ARBA00029409"/>
    </source>
</evidence>
<evidence type="ECO:0000256" key="6">
    <source>
        <dbReference type="ARBA" id="ARBA00022741"/>
    </source>
</evidence>
<dbReference type="Pfam" id="PF01288">
    <property type="entry name" value="HPPK"/>
    <property type="match status" value="1"/>
</dbReference>
<comment type="function">
    <text evidence="10">Catalyzes the transfer of pyrophosphate from adenosine triphosphate (ATP) to 6-hydroxymethyl-7,8-dihydropterin, an enzymatic step in folate biosynthesis pathway.</text>
</comment>
<dbReference type="Proteomes" id="UP001629244">
    <property type="component" value="Unassembled WGS sequence"/>
</dbReference>
<feature type="domain" description="7,8-dihydro-6-hydroxymethylpterin-pyrophosphokinase" evidence="13">
    <location>
        <begin position="11"/>
        <end position="137"/>
    </location>
</feature>
<evidence type="ECO:0000256" key="12">
    <source>
        <dbReference type="ARBA" id="ARBA00033413"/>
    </source>
</evidence>
<dbReference type="EMBL" id="JBELQC010000001">
    <property type="protein sequence ID" value="MFL9840334.1"/>
    <property type="molecule type" value="Genomic_DNA"/>
</dbReference>
<comment type="caution">
    <text evidence="14">The sequence shown here is derived from an EMBL/GenBank/DDBJ whole genome shotgun (WGS) entry which is preliminary data.</text>
</comment>
<dbReference type="CDD" id="cd00483">
    <property type="entry name" value="HPPK"/>
    <property type="match status" value="1"/>
</dbReference>
<dbReference type="InterPro" id="IPR000550">
    <property type="entry name" value="Hppk"/>
</dbReference>
<evidence type="ECO:0000256" key="3">
    <source>
        <dbReference type="ARBA" id="ARBA00013253"/>
    </source>
</evidence>
<keyword evidence="7" id="KW-0418">Kinase</keyword>
<comment type="similarity">
    <text evidence="2">Belongs to the HPPK family.</text>
</comment>
<name>A0ABW8YK18_9SPHN</name>
<dbReference type="SUPFAM" id="SSF55083">
    <property type="entry name" value="6-hydroxymethyl-7,8-dihydropterin pyrophosphokinase, HPPK"/>
    <property type="match status" value="1"/>
</dbReference>
<gene>
    <name evidence="14" type="primary">folK</name>
    <name evidence="14" type="ORF">ABS767_05105</name>
</gene>
<reference evidence="14 15" key="1">
    <citation type="submission" date="2024-06" db="EMBL/GenBank/DDBJ databases">
        <authorList>
            <person name="Kaempfer P."/>
            <person name="Viver T."/>
        </authorList>
    </citation>
    <scope>NUCLEOTIDE SEQUENCE [LARGE SCALE GENOMIC DNA]</scope>
    <source>
        <strain evidence="14 15">ST-64</strain>
    </source>
</reference>
<evidence type="ECO:0000256" key="2">
    <source>
        <dbReference type="ARBA" id="ARBA00005810"/>
    </source>
</evidence>
<dbReference type="RefSeq" id="WP_408077274.1">
    <property type="nucleotide sequence ID" value="NZ_JBELQC010000001.1"/>
</dbReference>
<sequence length="157" mass="17350">MAASTPPFRYVVALGSNRRGRHGSPRDEIAAAIGAIGGMLASSPVIETLPLGPSRRRFANAAVLIESAESPPQLLARLKRIEHDFGRRRGRRWDARVIDLDLVLWSGGAWSSPGLTIPHPQFRLRNFVLRPLVRIVPDWRDPLTGRTVRQLAARVPG</sequence>
<evidence type="ECO:0000313" key="14">
    <source>
        <dbReference type="EMBL" id="MFL9840334.1"/>
    </source>
</evidence>
<evidence type="ECO:0000313" key="15">
    <source>
        <dbReference type="Proteomes" id="UP001629244"/>
    </source>
</evidence>
<dbReference type="NCBIfam" id="TIGR01498">
    <property type="entry name" value="folK"/>
    <property type="match status" value="1"/>
</dbReference>
<evidence type="ECO:0000256" key="7">
    <source>
        <dbReference type="ARBA" id="ARBA00022777"/>
    </source>
</evidence>